<keyword evidence="5" id="KW-1185">Reference proteome</keyword>
<keyword evidence="2" id="KW-0812">Transmembrane</keyword>
<dbReference type="SUPFAM" id="SSF48371">
    <property type="entry name" value="ARM repeat"/>
    <property type="match status" value="1"/>
</dbReference>
<feature type="compositionally biased region" description="Acidic residues" evidence="1">
    <location>
        <begin position="280"/>
        <end position="290"/>
    </location>
</feature>
<evidence type="ECO:0000313" key="5">
    <source>
        <dbReference type="Proteomes" id="UP000030745"/>
    </source>
</evidence>
<gene>
    <name evidence="4" type="ORF">SPRG_08174</name>
</gene>
<protein>
    <recommendedName>
        <fullName evidence="3">CLASP N-terminal domain-containing protein</fullName>
    </recommendedName>
</protein>
<dbReference type="Pfam" id="PF12348">
    <property type="entry name" value="CLASP_N"/>
    <property type="match status" value="1"/>
</dbReference>
<dbReference type="KEGG" id="spar:SPRG_08174"/>
<name>A0A067CIK3_SAPPC</name>
<dbReference type="InterPro" id="IPR011989">
    <property type="entry name" value="ARM-like"/>
</dbReference>
<dbReference type="OrthoDB" id="79848at2759"/>
<feature type="compositionally biased region" description="Low complexity" evidence="1">
    <location>
        <begin position="397"/>
        <end position="429"/>
    </location>
</feature>
<dbReference type="OMA" id="ETAVMGM"/>
<evidence type="ECO:0000256" key="1">
    <source>
        <dbReference type="SAM" id="MobiDB-lite"/>
    </source>
</evidence>
<accession>A0A067CIK3</accession>
<dbReference type="GeneID" id="24130407"/>
<dbReference type="AlphaFoldDB" id="A0A067CIK3"/>
<dbReference type="Gene3D" id="1.25.10.10">
    <property type="entry name" value="Leucine-rich Repeat Variant"/>
    <property type="match status" value="1"/>
</dbReference>
<sequence length="898" mass="97508">MAADAERRMESLRQKIEFCEEILSKPDAAWVSRVTAMKQLETAVMGMATSDGDRDGANFNAAPIVGHLLVLVNGFLQTLADCRPAVAKQACSLLSSLAWLCGPPLRPLSEALLLSVFHLATKKKQTQVIALSARQCLHSLTKATRYPVALLERAYKQAKDDGDKRMLCVSLIVLVLRFWPPYEVLERANYMAMRRVILQSLFDDDAAVQSQARLALCLLCEYGQEHIRFLLEQLPHEVLACIADEFPDSMLAQPPACLESPSEDDDDDDDDDIILSPILELDDEDHESDDSVLRRRNLRARPVLPPRDMSLVTLRNAATPTELKLELSFASLPDHLSAITEGDEPPSASSTPLKASPPPSDLSVNTPLPARSVLDIKPPSPSLIPRPPSRLKFKGRSLPSASSPTPSATPTAVKSTPPPTTETAPATARPLAVREVTLAAPTPRRQMTLSMVPAVVASGAHGQVASPIPEMPTRDPRIPTSKPSLRPQRATIFTLSPPPSVAKPKEIAAAVVEDVAPVDPPTDDVLLHEEQPASALLQELWAPRRPSFDSDADLSTSLDDSSLHAGNAREQLFGPSWSVSTLSPKEANWADDFDCSVQSIGSNLLDDDDEEALRMLHAEWVQPADNEVRPPSPRSLVGSQSLVSPVRRTEEAPHHKPLQLATDAALTIDLSAHHEAEWAMAPLPLRTINNSTPVVTPVVTKNRASPTEIPLRQRHRVGSGASSRSSDASLREPKTPTTYRVPHGRLVGRVPPTAVAPPPADNWSPSPAPIAATAATPTLRPLLIDVALTLIWWLSFAFCVYGLLGAIEAYSARKVAALYSEHLRPALELQFEVVAASTSSQLQRLVEWIQAWRATMDAQEASVPLLSQVATWTATSFDALVAQMQATARVQLEGSSNM</sequence>
<feature type="region of interest" description="Disordered" evidence="1">
    <location>
        <begin position="337"/>
        <end position="429"/>
    </location>
</feature>
<feature type="compositionally biased region" description="Low complexity" evidence="1">
    <location>
        <begin position="718"/>
        <end position="728"/>
    </location>
</feature>
<evidence type="ECO:0000256" key="2">
    <source>
        <dbReference type="SAM" id="Phobius"/>
    </source>
</evidence>
<feature type="compositionally biased region" description="Pro residues" evidence="1">
    <location>
        <begin position="378"/>
        <end position="388"/>
    </location>
</feature>
<dbReference type="InterPro" id="IPR024395">
    <property type="entry name" value="CLASP_N_dom"/>
</dbReference>
<reference evidence="4 5" key="1">
    <citation type="journal article" date="2013" name="PLoS Genet.">
        <title>Distinctive expansion of potential virulence genes in the genome of the oomycete fish pathogen Saprolegnia parasitica.</title>
        <authorList>
            <person name="Jiang R.H."/>
            <person name="de Bruijn I."/>
            <person name="Haas B.J."/>
            <person name="Belmonte R."/>
            <person name="Lobach L."/>
            <person name="Christie J."/>
            <person name="van den Ackerveken G."/>
            <person name="Bottin A."/>
            <person name="Bulone V."/>
            <person name="Diaz-Moreno S.M."/>
            <person name="Dumas B."/>
            <person name="Fan L."/>
            <person name="Gaulin E."/>
            <person name="Govers F."/>
            <person name="Grenville-Briggs L.J."/>
            <person name="Horner N.R."/>
            <person name="Levin J.Z."/>
            <person name="Mammella M."/>
            <person name="Meijer H.J."/>
            <person name="Morris P."/>
            <person name="Nusbaum C."/>
            <person name="Oome S."/>
            <person name="Phillips A.J."/>
            <person name="van Rooyen D."/>
            <person name="Rzeszutek E."/>
            <person name="Saraiva M."/>
            <person name="Secombes C.J."/>
            <person name="Seidl M.F."/>
            <person name="Snel B."/>
            <person name="Stassen J.H."/>
            <person name="Sykes S."/>
            <person name="Tripathy S."/>
            <person name="van den Berg H."/>
            <person name="Vega-Arreguin J.C."/>
            <person name="Wawra S."/>
            <person name="Young S.K."/>
            <person name="Zeng Q."/>
            <person name="Dieguez-Uribeondo J."/>
            <person name="Russ C."/>
            <person name="Tyler B.M."/>
            <person name="van West P."/>
        </authorList>
    </citation>
    <scope>NUCLEOTIDE SEQUENCE [LARGE SCALE GENOMIC DNA]</scope>
    <source>
        <strain evidence="4 5">CBS 223.65</strain>
    </source>
</reference>
<dbReference type="Proteomes" id="UP000030745">
    <property type="component" value="Unassembled WGS sequence"/>
</dbReference>
<dbReference type="RefSeq" id="XP_012202809.1">
    <property type="nucleotide sequence ID" value="XM_012347419.1"/>
</dbReference>
<proteinExistence type="predicted"/>
<evidence type="ECO:0000259" key="3">
    <source>
        <dbReference type="Pfam" id="PF12348"/>
    </source>
</evidence>
<dbReference type="STRING" id="695850.A0A067CIK3"/>
<feature type="region of interest" description="Disordered" evidence="1">
    <location>
        <begin position="253"/>
        <end position="293"/>
    </location>
</feature>
<evidence type="ECO:0000313" key="4">
    <source>
        <dbReference type="EMBL" id="KDO26371.1"/>
    </source>
</evidence>
<organism evidence="4 5">
    <name type="scientific">Saprolegnia parasitica (strain CBS 223.65)</name>
    <dbReference type="NCBI Taxonomy" id="695850"/>
    <lineage>
        <taxon>Eukaryota</taxon>
        <taxon>Sar</taxon>
        <taxon>Stramenopiles</taxon>
        <taxon>Oomycota</taxon>
        <taxon>Saprolegniomycetes</taxon>
        <taxon>Saprolegniales</taxon>
        <taxon>Saprolegniaceae</taxon>
        <taxon>Saprolegnia</taxon>
    </lineage>
</organism>
<feature type="compositionally biased region" description="Acidic residues" evidence="1">
    <location>
        <begin position="261"/>
        <end position="273"/>
    </location>
</feature>
<dbReference type="InterPro" id="IPR016024">
    <property type="entry name" value="ARM-type_fold"/>
</dbReference>
<feature type="domain" description="CLASP N-terminal" evidence="3">
    <location>
        <begin position="23"/>
        <end position="239"/>
    </location>
</feature>
<keyword evidence="2" id="KW-1133">Transmembrane helix</keyword>
<keyword evidence="2" id="KW-0472">Membrane</keyword>
<feature type="region of interest" description="Disordered" evidence="1">
    <location>
        <begin position="701"/>
        <end position="748"/>
    </location>
</feature>
<feature type="transmembrane region" description="Helical" evidence="2">
    <location>
        <begin position="782"/>
        <end position="804"/>
    </location>
</feature>
<dbReference type="VEuPathDB" id="FungiDB:SPRG_08174"/>
<dbReference type="EMBL" id="KK583224">
    <property type="protein sequence ID" value="KDO26371.1"/>
    <property type="molecule type" value="Genomic_DNA"/>
</dbReference>
<feature type="region of interest" description="Disordered" evidence="1">
    <location>
        <begin position="464"/>
        <end position="485"/>
    </location>
</feature>